<protein>
    <submittedName>
        <fullName evidence="2">Uncharacterized protein</fullName>
    </submittedName>
</protein>
<reference evidence="2 3" key="1">
    <citation type="submission" date="2019-05" db="EMBL/GenBank/DDBJ databases">
        <title>Another draft genome of Portunus trituberculatus and its Hox gene families provides insights of decapod evolution.</title>
        <authorList>
            <person name="Jeong J.-H."/>
            <person name="Song I."/>
            <person name="Kim S."/>
            <person name="Choi T."/>
            <person name="Kim D."/>
            <person name="Ryu S."/>
            <person name="Kim W."/>
        </authorList>
    </citation>
    <scope>NUCLEOTIDE SEQUENCE [LARGE SCALE GENOMIC DNA]</scope>
    <source>
        <tissue evidence="2">Muscle</tissue>
    </source>
</reference>
<feature type="region of interest" description="Disordered" evidence="1">
    <location>
        <begin position="50"/>
        <end position="80"/>
    </location>
</feature>
<gene>
    <name evidence="2" type="ORF">E2C01_034878</name>
</gene>
<evidence type="ECO:0000313" key="3">
    <source>
        <dbReference type="Proteomes" id="UP000324222"/>
    </source>
</evidence>
<keyword evidence="3" id="KW-1185">Reference proteome</keyword>
<feature type="compositionally biased region" description="Low complexity" evidence="1">
    <location>
        <begin position="50"/>
        <end position="60"/>
    </location>
</feature>
<evidence type="ECO:0000313" key="2">
    <source>
        <dbReference type="EMBL" id="MPC41289.1"/>
    </source>
</evidence>
<feature type="compositionally biased region" description="Polar residues" evidence="1">
    <location>
        <begin position="70"/>
        <end position="80"/>
    </location>
</feature>
<dbReference type="EMBL" id="VSRR010004997">
    <property type="protein sequence ID" value="MPC41289.1"/>
    <property type="molecule type" value="Genomic_DNA"/>
</dbReference>
<comment type="caution">
    <text evidence="2">The sequence shown here is derived from an EMBL/GenBank/DDBJ whole genome shotgun (WGS) entry which is preliminary data.</text>
</comment>
<accession>A0A5B7F7S9</accession>
<name>A0A5B7F7S9_PORTR</name>
<dbReference type="Proteomes" id="UP000324222">
    <property type="component" value="Unassembled WGS sequence"/>
</dbReference>
<proteinExistence type="predicted"/>
<sequence length="119" mass="12535">MELRLKGVRVWLVMEDGGGESRRRNLQGETLSALSGPPWLYRRLASLAASHPSSSSGSPSNDRTRVTVMEGNNSPFSSLTSGSVEAAAVSVLPAASRILSSSAGFRLHGRSDPLSSPPD</sequence>
<organism evidence="2 3">
    <name type="scientific">Portunus trituberculatus</name>
    <name type="common">Swimming crab</name>
    <name type="synonym">Neptunus trituberculatus</name>
    <dbReference type="NCBI Taxonomy" id="210409"/>
    <lineage>
        <taxon>Eukaryota</taxon>
        <taxon>Metazoa</taxon>
        <taxon>Ecdysozoa</taxon>
        <taxon>Arthropoda</taxon>
        <taxon>Crustacea</taxon>
        <taxon>Multicrustacea</taxon>
        <taxon>Malacostraca</taxon>
        <taxon>Eumalacostraca</taxon>
        <taxon>Eucarida</taxon>
        <taxon>Decapoda</taxon>
        <taxon>Pleocyemata</taxon>
        <taxon>Brachyura</taxon>
        <taxon>Eubrachyura</taxon>
        <taxon>Portunoidea</taxon>
        <taxon>Portunidae</taxon>
        <taxon>Portuninae</taxon>
        <taxon>Portunus</taxon>
    </lineage>
</organism>
<dbReference type="AlphaFoldDB" id="A0A5B7F7S9"/>
<evidence type="ECO:0000256" key="1">
    <source>
        <dbReference type="SAM" id="MobiDB-lite"/>
    </source>
</evidence>